<proteinExistence type="inferred from homology"/>
<dbReference type="AlphaFoldDB" id="A0A6A6MUM9"/>
<dbReference type="GO" id="GO:0005886">
    <property type="term" value="C:plasma membrane"/>
    <property type="evidence" value="ECO:0007669"/>
    <property type="project" value="UniProtKB-SubCell"/>
</dbReference>
<comment type="function">
    <text evidence="10">Mediates both low-affinity uptake and efflux of sugar across the plasma membrane.</text>
</comment>
<evidence type="ECO:0000256" key="10">
    <source>
        <dbReference type="ARBA" id="ARBA00037238"/>
    </source>
</evidence>
<evidence type="ECO:0000256" key="11">
    <source>
        <dbReference type="SAM" id="Phobius"/>
    </source>
</evidence>
<evidence type="ECO:0000256" key="4">
    <source>
        <dbReference type="ARBA" id="ARBA00022475"/>
    </source>
</evidence>
<keyword evidence="4" id="KW-1003">Cell membrane</keyword>
<reference evidence="12 13" key="1">
    <citation type="journal article" date="2020" name="Mol. Plant">
        <title>The Chromosome-Based Rubber Tree Genome Provides New Insights into Spurge Genome Evolution and Rubber Biosynthesis.</title>
        <authorList>
            <person name="Liu J."/>
            <person name="Shi C."/>
            <person name="Shi C.C."/>
            <person name="Li W."/>
            <person name="Zhang Q.J."/>
            <person name="Zhang Y."/>
            <person name="Li K."/>
            <person name="Lu H.F."/>
            <person name="Shi C."/>
            <person name="Zhu S.T."/>
            <person name="Xiao Z.Y."/>
            <person name="Nan H."/>
            <person name="Yue Y."/>
            <person name="Zhu X.G."/>
            <person name="Wu Y."/>
            <person name="Hong X.N."/>
            <person name="Fan G.Y."/>
            <person name="Tong Y."/>
            <person name="Zhang D."/>
            <person name="Mao C.L."/>
            <person name="Liu Y.L."/>
            <person name="Hao S.J."/>
            <person name="Liu W.Q."/>
            <person name="Lv M.Q."/>
            <person name="Zhang H.B."/>
            <person name="Liu Y."/>
            <person name="Hu-Tang G.R."/>
            <person name="Wang J.P."/>
            <person name="Wang J.H."/>
            <person name="Sun Y.H."/>
            <person name="Ni S.B."/>
            <person name="Chen W.B."/>
            <person name="Zhang X.C."/>
            <person name="Jiao Y.N."/>
            <person name="Eichler E.E."/>
            <person name="Li G.H."/>
            <person name="Liu X."/>
            <person name="Gao L.Z."/>
        </authorList>
    </citation>
    <scope>NUCLEOTIDE SEQUENCE [LARGE SCALE GENOMIC DNA]</scope>
    <source>
        <strain evidence="13">cv. GT1</strain>
        <tissue evidence="12">Leaf</tissue>
    </source>
</reference>
<dbReference type="GO" id="GO:0051119">
    <property type="term" value="F:sugar transmembrane transporter activity"/>
    <property type="evidence" value="ECO:0007669"/>
    <property type="project" value="InterPro"/>
</dbReference>
<feature type="transmembrane region" description="Helical" evidence="11">
    <location>
        <begin position="49"/>
        <end position="70"/>
    </location>
</feature>
<comment type="similarity">
    <text evidence="2">Belongs to the SWEET sugar transporter family.</text>
</comment>
<keyword evidence="5" id="KW-0762">Sugar transport</keyword>
<dbReference type="Proteomes" id="UP000467840">
    <property type="component" value="Chromosome 15"/>
</dbReference>
<dbReference type="PANTHER" id="PTHR10791:SF30">
    <property type="entry name" value="SUGAR TRANSPORTER SWEET1"/>
    <property type="match status" value="1"/>
</dbReference>
<evidence type="ECO:0000256" key="3">
    <source>
        <dbReference type="ARBA" id="ARBA00022448"/>
    </source>
</evidence>
<evidence type="ECO:0000256" key="7">
    <source>
        <dbReference type="ARBA" id="ARBA00022737"/>
    </source>
</evidence>
<sequence length="165" mass="18366">MNCLLWNFYGLPMVHPDSTLLISINSAGLAMEAIYVTIFFLYADRKGQVKVIGCIFIELVFLAILVTCTLKFSDTHEQRSTIVGIICVIFNIVMYASPLTVMIANSVGLSSGVIQLALHACYRKPTLNHEDVDKPAAELQPYTADENGSDLWVQCYLTHKHIDIP</sequence>
<evidence type="ECO:0000313" key="12">
    <source>
        <dbReference type="EMBL" id="KAF2316128.1"/>
    </source>
</evidence>
<keyword evidence="6 11" id="KW-0812">Transmembrane</keyword>
<dbReference type="EMBL" id="JAAGAX010000005">
    <property type="protein sequence ID" value="KAF2316128.1"/>
    <property type="molecule type" value="Genomic_DNA"/>
</dbReference>
<comment type="subcellular location">
    <subcellularLocation>
        <location evidence="1">Cell membrane</location>
        <topology evidence="1">Multi-pass membrane protein</topology>
    </subcellularLocation>
</comment>
<evidence type="ECO:0000313" key="13">
    <source>
        <dbReference type="Proteomes" id="UP000467840"/>
    </source>
</evidence>
<evidence type="ECO:0000256" key="1">
    <source>
        <dbReference type="ARBA" id="ARBA00004651"/>
    </source>
</evidence>
<feature type="transmembrane region" description="Helical" evidence="11">
    <location>
        <begin position="82"/>
        <end position="104"/>
    </location>
</feature>
<organism evidence="12 13">
    <name type="scientific">Hevea brasiliensis</name>
    <name type="common">Para rubber tree</name>
    <name type="synonym">Siphonia brasiliensis</name>
    <dbReference type="NCBI Taxonomy" id="3981"/>
    <lineage>
        <taxon>Eukaryota</taxon>
        <taxon>Viridiplantae</taxon>
        <taxon>Streptophyta</taxon>
        <taxon>Embryophyta</taxon>
        <taxon>Tracheophyta</taxon>
        <taxon>Spermatophyta</taxon>
        <taxon>Magnoliopsida</taxon>
        <taxon>eudicotyledons</taxon>
        <taxon>Gunneridae</taxon>
        <taxon>Pentapetalae</taxon>
        <taxon>rosids</taxon>
        <taxon>fabids</taxon>
        <taxon>Malpighiales</taxon>
        <taxon>Euphorbiaceae</taxon>
        <taxon>Crotonoideae</taxon>
        <taxon>Micrandreae</taxon>
        <taxon>Hevea</taxon>
    </lineage>
</organism>
<evidence type="ECO:0000256" key="9">
    <source>
        <dbReference type="ARBA" id="ARBA00023136"/>
    </source>
</evidence>
<protein>
    <recommendedName>
        <fullName evidence="14">Bidirectional sugar transporter SWEET</fullName>
    </recommendedName>
</protein>
<name>A0A6A6MUM9_HEVBR</name>
<gene>
    <name evidence="12" type="ORF">GH714_041376</name>
</gene>
<accession>A0A6A6MUM9</accession>
<dbReference type="InterPro" id="IPR047664">
    <property type="entry name" value="SWEET"/>
</dbReference>
<dbReference type="InterPro" id="IPR004316">
    <property type="entry name" value="SWEET_rpt"/>
</dbReference>
<dbReference type="PANTHER" id="PTHR10791">
    <property type="entry name" value="RAG1-ACTIVATING PROTEIN 1"/>
    <property type="match status" value="1"/>
</dbReference>
<evidence type="ECO:0000256" key="8">
    <source>
        <dbReference type="ARBA" id="ARBA00022989"/>
    </source>
</evidence>
<keyword evidence="7" id="KW-0677">Repeat</keyword>
<keyword evidence="13" id="KW-1185">Reference proteome</keyword>
<evidence type="ECO:0000256" key="6">
    <source>
        <dbReference type="ARBA" id="ARBA00022692"/>
    </source>
</evidence>
<comment type="caution">
    <text evidence="12">The sequence shown here is derived from an EMBL/GenBank/DDBJ whole genome shotgun (WGS) entry which is preliminary data.</text>
</comment>
<keyword evidence="9 11" id="KW-0472">Membrane</keyword>
<feature type="transmembrane region" description="Helical" evidence="11">
    <location>
        <begin position="20"/>
        <end position="42"/>
    </location>
</feature>
<dbReference type="Pfam" id="PF03083">
    <property type="entry name" value="MtN3_slv"/>
    <property type="match status" value="1"/>
</dbReference>
<evidence type="ECO:0000256" key="2">
    <source>
        <dbReference type="ARBA" id="ARBA00007809"/>
    </source>
</evidence>
<keyword evidence="3" id="KW-0813">Transport</keyword>
<evidence type="ECO:0000256" key="5">
    <source>
        <dbReference type="ARBA" id="ARBA00022597"/>
    </source>
</evidence>
<evidence type="ECO:0008006" key="14">
    <source>
        <dbReference type="Google" id="ProtNLM"/>
    </source>
</evidence>
<keyword evidence="8 11" id="KW-1133">Transmembrane helix</keyword>